<organism evidence="1">
    <name type="scientific">uncultured Caudovirales phage</name>
    <dbReference type="NCBI Taxonomy" id="2100421"/>
    <lineage>
        <taxon>Viruses</taxon>
        <taxon>Duplodnaviria</taxon>
        <taxon>Heunggongvirae</taxon>
        <taxon>Uroviricota</taxon>
        <taxon>Caudoviricetes</taxon>
        <taxon>Peduoviridae</taxon>
        <taxon>Maltschvirus</taxon>
        <taxon>Maltschvirus maltsch</taxon>
    </lineage>
</organism>
<protein>
    <submittedName>
        <fullName evidence="1">Uncharacterized protein</fullName>
    </submittedName>
</protein>
<name>A0A6J7X0I0_9CAUD</name>
<dbReference type="EMBL" id="LR798322">
    <property type="protein sequence ID" value="CAB5223701.1"/>
    <property type="molecule type" value="Genomic_DNA"/>
</dbReference>
<sequence length="66" mass="7411">MNITTIQNGFNFNELIYLFDGEIEVISESQCHVPTNDGTILLDLSCTINQVEFTDINLFITALKGE</sequence>
<gene>
    <name evidence="1" type="ORF">UFOVP392_3</name>
</gene>
<proteinExistence type="predicted"/>
<reference evidence="1" key="1">
    <citation type="submission" date="2020-05" db="EMBL/GenBank/DDBJ databases">
        <authorList>
            <person name="Chiriac C."/>
            <person name="Salcher M."/>
            <person name="Ghai R."/>
            <person name="Kavagutti S V."/>
        </authorList>
    </citation>
    <scope>NUCLEOTIDE SEQUENCE</scope>
</reference>
<evidence type="ECO:0000313" key="1">
    <source>
        <dbReference type="EMBL" id="CAB5223701.1"/>
    </source>
</evidence>
<accession>A0A6J7X0I0</accession>